<accession>A0A564YAA2</accession>
<organism evidence="1 2">
    <name type="scientific">Hymenolepis diminuta</name>
    <name type="common">Rat tapeworm</name>
    <dbReference type="NCBI Taxonomy" id="6216"/>
    <lineage>
        <taxon>Eukaryota</taxon>
        <taxon>Metazoa</taxon>
        <taxon>Spiralia</taxon>
        <taxon>Lophotrochozoa</taxon>
        <taxon>Platyhelminthes</taxon>
        <taxon>Cestoda</taxon>
        <taxon>Eucestoda</taxon>
        <taxon>Cyclophyllidea</taxon>
        <taxon>Hymenolepididae</taxon>
        <taxon>Hymenolepis</taxon>
    </lineage>
</organism>
<keyword evidence="2" id="KW-1185">Reference proteome</keyword>
<gene>
    <name evidence="1" type="ORF">WMSIL1_LOCUS4224</name>
</gene>
<reference evidence="1 2" key="1">
    <citation type="submission" date="2019-07" db="EMBL/GenBank/DDBJ databases">
        <authorList>
            <person name="Jastrzebski P J."/>
            <person name="Paukszto L."/>
            <person name="Jastrzebski P J."/>
        </authorList>
    </citation>
    <scope>NUCLEOTIDE SEQUENCE [LARGE SCALE GENOMIC DNA]</scope>
    <source>
        <strain evidence="1 2">WMS-il1</strain>
    </source>
</reference>
<evidence type="ECO:0000313" key="1">
    <source>
        <dbReference type="EMBL" id="VUZ44096.1"/>
    </source>
</evidence>
<protein>
    <submittedName>
        <fullName evidence="1">Uncharacterized protein</fullName>
    </submittedName>
</protein>
<dbReference type="SUPFAM" id="SSF117281">
    <property type="entry name" value="Kelch motif"/>
    <property type="match status" value="1"/>
</dbReference>
<dbReference type="Proteomes" id="UP000321570">
    <property type="component" value="Unassembled WGS sequence"/>
</dbReference>
<sequence>MDPSTGRLSPLPNVLNARKWPASVTTENKIFVFSDGMVLDSPGVYSSEVYEPASGRVVTSFQMVTSSAHDRRKNIVCCCQHSKLQRIGHWWIRKEPSGYPLHRVADTVGG</sequence>
<dbReference type="EMBL" id="CABIJS010000122">
    <property type="protein sequence ID" value="VUZ44096.1"/>
    <property type="molecule type" value="Genomic_DNA"/>
</dbReference>
<name>A0A564YAA2_HYMDI</name>
<dbReference type="AlphaFoldDB" id="A0A564YAA2"/>
<evidence type="ECO:0000313" key="2">
    <source>
        <dbReference type="Proteomes" id="UP000321570"/>
    </source>
</evidence>
<dbReference type="InterPro" id="IPR015915">
    <property type="entry name" value="Kelch-typ_b-propeller"/>
</dbReference>
<proteinExistence type="predicted"/>